<accession>A0A6A2YQ01</accession>
<sequence>MNTVVSVLVMISLYLALPIGKLDPHDKCHQRQQIFSPLVAGSVAAVGDILIALITAAAADRSHGKALLKLRNLDAAYLLQLVRTAHVVLAALWIA</sequence>
<feature type="chain" id="PRO_5025456505" evidence="2">
    <location>
        <begin position="17"/>
        <end position="95"/>
    </location>
</feature>
<keyword evidence="1" id="KW-0812">Transmembrane</keyword>
<keyword evidence="1" id="KW-1133">Transmembrane helix</keyword>
<evidence type="ECO:0000313" key="3">
    <source>
        <dbReference type="EMBL" id="KAE8681377.1"/>
    </source>
</evidence>
<organism evidence="3 4">
    <name type="scientific">Hibiscus syriacus</name>
    <name type="common">Rose of Sharon</name>
    <dbReference type="NCBI Taxonomy" id="106335"/>
    <lineage>
        <taxon>Eukaryota</taxon>
        <taxon>Viridiplantae</taxon>
        <taxon>Streptophyta</taxon>
        <taxon>Embryophyta</taxon>
        <taxon>Tracheophyta</taxon>
        <taxon>Spermatophyta</taxon>
        <taxon>Magnoliopsida</taxon>
        <taxon>eudicotyledons</taxon>
        <taxon>Gunneridae</taxon>
        <taxon>Pentapetalae</taxon>
        <taxon>rosids</taxon>
        <taxon>malvids</taxon>
        <taxon>Malvales</taxon>
        <taxon>Malvaceae</taxon>
        <taxon>Malvoideae</taxon>
        <taxon>Hibiscus</taxon>
    </lineage>
</organism>
<evidence type="ECO:0000313" key="4">
    <source>
        <dbReference type="Proteomes" id="UP000436088"/>
    </source>
</evidence>
<feature type="transmembrane region" description="Helical" evidence="1">
    <location>
        <begin position="34"/>
        <end position="54"/>
    </location>
</feature>
<proteinExistence type="predicted"/>
<gene>
    <name evidence="3" type="ORF">F3Y22_tig00111330pilonHSYRG00436</name>
</gene>
<name>A0A6A2YQ01_HIBSY</name>
<protein>
    <submittedName>
        <fullName evidence="3">Uncharacterized protein</fullName>
    </submittedName>
</protein>
<reference evidence="3" key="1">
    <citation type="submission" date="2019-09" db="EMBL/GenBank/DDBJ databases">
        <title>Draft genome information of white flower Hibiscus syriacus.</title>
        <authorList>
            <person name="Kim Y.-M."/>
        </authorList>
    </citation>
    <scope>NUCLEOTIDE SEQUENCE [LARGE SCALE GENOMIC DNA]</scope>
    <source>
        <strain evidence="3">YM2019G1</strain>
    </source>
</reference>
<dbReference type="AlphaFoldDB" id="A0A6A2YQ01"/>
<dbReference type="EMBL" id="VEPZ02001308">
    <property type="protein sequence ID" value="KAE8681377.1"/>
    <property type="molecule type" value="Genomic_DNA"/>
</dbReference>
<keyword evidence="2" id="KW-0732">Signal</keyword>
<feature type="signal peptide" evidence="2">
    <location>
        <begin position="1"/>
        <end position="16"/>
    </location>
</feature>
<evidence type="ECO:0000256" key="1">
    <source>
        <dbReference type="SAM" id="Phobius"/>
    </source>
</evidence>
<dbReference type="Proteomes" id="UP000436088">
    <property type="component" value="Unassembled WGS sequence"/>
</dbReference>
<comment type="caution">
    <text evidence="3">The sequence shown here is derived from an EMBL/GenBank/DDBJ whole genome shotgun (WGS) entry which is preliminary data.</text>
</comment>
<evidence type="ECO:0000256" key="2">
    <source>
        <dbReference type="SAM" id="SignalP"/>
    </source>
</evidence>
<keyword evidence="1" id="KW-0472">Membrane</keyword>
<keyword evidence="4" id="KW-1185">Reference proteome</keyword>